<dbReference type="Proteomes" id="UP001516662">
    <property type="component" value="Unassembled WGS sequence"/>
</dbReference>
<dbReference type="InterPro" id="IPR041378">
    <property type="entry name" value="S-layer_SbsC_C"/>
</dbReference>
<evidence type="ECO:0000313" key="4">
    <source>
        <dbReference type="Proteomes" id="UP001516662"/>
    </source>
</evidence>
<dbReference type="Gene3D" id="1.20.58.780">
    <property type="match status" value="1"/>
</dbReference>
<dbReference type="RefSeq" id="WP_193534566.1">
    <property type="nucleotide sequence ID" value="NZ_JADCLJ010000007.1"/>
</dbReference>
<proteinExistence type="predicted"/>
<evidence type="ECO:0000259" key="2">
    <source>
        <dbReference type="Pfam" id="PF18058"/>
    </source>
</evidence>
<accession>A0ABR9QF16</accession>
<evidence type="ECO:0000313" key="3">
    <source>
        <dbReference type="EMBL" id="MBE4907090.1"/>
    </source>
</evidence>
<sequence length="520" mass="57493">MSSKRMKHMMITSLIVATGITMLAPSNASAAQTANSLVEKAVNAGTVLKWSISIEGSGDGKIRPWAQYNAAKDAYSKAKIAVDKLPTDQKQVLTAQLEEKSLLHINRAMAYIDAITAGEKINGKKAALQAKKDLNMLDAETVKAYHELSTEIRKQAILLDRVYGQSTRDLIRDNYKKTAETLRNEMMHPVSIKISLDDAETKLDPTKISEVLSLLESSRALAPMVTNELLFQQLSSQYTRIANYVQSVTGQVVPGLYKKVELTIPEIKQTLTLEAIKRGIPPEVLKSIAAAENSALKQFNADGTPYMSWDGGIGIMQVTLGPTDNSYDRERLKWDTVYNIQAGADILLGKWNYGGKRTPTVNDNDKGTIENWYFAIMAYNGLSKKNDPSIAGNNPYQLKVFGLMDRYAGVRPEIIPGSEVLTTYVDNRMLFTNKMNYITTIKTKSTQMYVAGDQVVLSGNANLRIEPRTGVAYTVLPATTTVTILEGPFQDSNFVNLFSWYKVRVNDTGAEGYIASLNLQ</sequence>
<gene>
    <name evidence="3" type="ORF">IMZ08_03335</name>
</gene>
<evidence type="ECO:0000256" key="1">
    <source>
        <dbReference type="SAM" id="SignalP"/>
    </source>
</evidence>
<feature type="domain" description="SbsC C-terminal" evidence="2">
    <location>
        <begin position="49"/>
        <end position="180"/>
    </location>
</feature>
<feature type="signal peptide" evidence="1">
    <location>
        <begin position="1"/>
        <end position="30"/>
    </location>
</feature>
<dbReference type="SUPFAM" id="SSF53955">
    <property type="entry name" value="Lysozyme-like"/>
    <property type="match status" value="1"/>
</dbReference>
<keyword evidence="4" id="KW-1185">Reference proteome</keyword>
<keyword evidence="1" id="KW-0732">Signal</keyword>
<feature type="chain" id="PRO_5047131199" description="SbsC C-terminal domain-containing protein" evidence="1">
    <location>
        <begin position="31"/>
        <end position="520"/>
    </location>
</feature>
<dbReference type="InterPro" id="IPR023346">
    <property type="entry name" value="Lysozyme-like_dom_sf"/>
</dbReference>
<dbReference type="Gene3D" id="1.20.58.790">
    <property type="match status" value="1"/>
</dbReference>
<dbReference type="EMBL" id="JADCLJ010000007">
    <property type="protein sequence ID" value="MBE4907090.1"/>
    <property type="molecule type" value="Genomic_DNA"/>
</dbReference>
<organism evidence="3 4">
    <name type="scientific">Litchfieldia luteola</name>
    <dbReference type="NCBI Taxonomy" id="682179"/>
    <lineage>
        <taxon>Bacteria</taxon>
        <taxon>Bacillati</taxon>
        <taxon>Bacillota</taxon>
        <taxon>Bacilli</taxon>
        <taxon>Bacillales</taxon>
        <taxon>Bacillaceae</taxon>
        <taxon>Litchfieldia</taxon>
    </lineage>
</organism>
<reference evidence="3 4" key="1">
    <citation type="submission" date="2020-10" db="EMBL/GenBank/DDBJ databases">
        <title>Bacillus sp. HD4P25, an endophyte from a halophyte.</title>
        <authorList>
            <person name="Sun J.-Q."/>
        </authorList>
    </citation>
    <scope>NUCLEOTIDE SEQUENCE [LARGE SCALE GENOMIC DNA]</scope>
    <source>
        <strain evidence="3 4">YIM 93174</strain>
    </source>
</reference>
<comment type="caution">
    <text evidence="3">The sequence shown here is derived from an EMBL/GenBank/DDBJ whole genome shotgun (WGS) entry which is preliminary data.</text>
</comment>
<dbReference type="Gene3D" id="1.10.530.10">
    <property type="match status" value="1"/>
</dbReference>
<protein>
    <recommendedName>
        <fullName evidence="2">SbsC C-terminal domain-containing protein</fullName>
    </recommendedName>
</protein>
<name>A0ABR9QF16_9BACI</name>
<dbReference type="Pfam" id="PF18058">
    <property type="entry name" value="SbsC_C"/>
    <property type="match status" value="1"/>
</dbReference>